<keyword evidence="7 8" id="KW-0472">Membrane</keyword>
<dbReference type="EMBL" id="VRVR01000010">
    <property type="protein sequence ID" value="KAF0852917.1"/>
    <property type="molecule type" value="Genomic_DNA"/>
</dbReference>
<evidence type="ECO:0000313" key="11">
    <source>
        <dbReference type="Proteomes" id="UP000799049"/>
    </source>
</evidence>
<dbReference type="Pfam" id="PF00153">
    <property type="entry name" value="Mito_carr"/>
    <property type="match status" value="3"/>
</dbReference>
<keyword evidence="6" id="KW-1133">Transmembrane helix</keyword>
<comment type="caution">
    <text evidence="10">The sequence shown here is derived from an EMBL/GenBank/DDBJ whole genome shotgun (WGS) entry which is preliminary data.</text>
</comment>
<feature type="repeat" description="Solcar" evidence="8">
    <location>
        <begin position="209"/>
        <end position="294"/>
    </location>
</feature>
<dbReference type="PROSITE" id="PS50920">
    <property type="entry name" value="SOLCAR"/>
    <property type="match status" value="3"/>
</dbReference>
<dbReference type="Proteomes" id="UP000799049">
    <property type="component" value="Unassembled WGS sequence"/>
</dbReference>
<evidence type="ECO:0000256" key="8">
    <source>
        <dbReference type="PROSITE-ProRule" id="PRU00282"/>
    </source>
</evidence>
<reference evidence="10" key="1">
    <citation type="submission" date="2019-09" db="EMBL/GenBank/DDBJ databases">
        <title>The Mitochondrial Proteome of the Jakobid, Andalucia godoyi, a Protist With the Most Gene-Rich and Bacteria-Like Mitochondrial Genome.</title>
        <authorList>
            <person name="Gray M.W."/>
            <person name="Burger G."/>
            <person name="Derelle R."/>
            <person name="Klimes V."/>
            <person name="Leger M."/>
            <person name="Sarrasin M."/>
            <person name="Vlcek C."/>
            <person name="Roger A.J."/>
            <person name="Elias M."/>
            <person name="Lang B.F."/>
        </authorList>
    </citation>
    <scope>NUCLEOTIDE SEQUENCE</scope>
    <source>
        <strain evidence="10">And28</strain>
    </source>
</reference>
<name>A0A8K0F4K8_ANDGO</name>
<evidence type="ECO:0000256" key="3">
    <source>
        <dbReference type="ARBA" id="ARBA00022448"/>
    </source>
</evidence>
<dbReference type="InterPro" id="IPR050391">
    <property type="entry name" value="Mito_Metabolite_Transporter"/>
</dbReference>
<protein>
    <submittedName>
        <fullName evidence="10">Mitochondrial solute carrier family 25 (Mitochondrial dicarboxylate transporter) member 10</fullName>
    </submittedName>
</protein>
<evidence type="ECO:0000256" key="6">
    <source>
        <dbReference type="ARBA" id="ARBA00022989"/>
    </source>
</evidence>
<evidence type="ECO:0000256" key="9">
    <source>
        <dbReference type="RuleBase" id="RU000488"/>
    </source>
</evidence>
<dbReference type="SUPFAM" id="SSF103506">
    <property type="entry name" value="Mitochondrial carrier"/>
    <property type="match status" value="1"/>
</dbReference>
<evidence type="ECO:0000256" key="4">
    <source>
        <dbReference type="ARBA" id="ARBA00022692"/>
    </source>
</evidence>
<evidence type="ECO:0000256" key="7">
    <source>
        <dbReference type="ARBA" id="ARBA00023136"/>
    </source>
</evidence>
<comment type="subcellular location">
    <subcellularLocation>
        <location evidence="1">Membrane</location>
        <topology evidence="1">Multi-pass membrane protein</topology>
    </subcellularLocation>
</comment>
<keyword evidence="4 8" id="KW-0812">Transmembrane</keyword>
<sequence>MSTGNSIVGYRQTPLEMFVLGVVSGCTATSVTHPIDSIRARLQTTGSMASPSIRAIILQQRFKLYRGLAIAYIRHASYSGTRMILYNSLRGFGERGVDSTSSSSLPSLALGKVSSGIIAGCIASFLSAPVDRWLLRTQLSVNSSSNRSNEGLLATRWFGSARSGFGELWRGSTPSIVRAGLVTAGQLGFYEMFRNQLRNAHVFGFDRKAEALEVASAGVLAGVGAVLLANPADVLKSRLMSSSASQYKGVVDCAVRTLKDHGPLGFYKGAMASATRQIPQTLIISAALEFYSKCLDRAKTGR</sequence>
<comment type="similarity">
    <text evidence="2 9">Belongs to the mitochondrial carrier (TC 2.A.29) family.</text>
</comment>
<dbReference type="GO" id="GO:0016020">
    <property type="term" value="C:membrane"/>
    <property type="evidence" value="ECO:0007669"/>
    <property type="project" value="UniProtKB-SubCell"/>
</dbReference>
<gene>
    <name evidence="10" type="ORF">ANDGO_02467</name>
</gene>
<dbReference type="InterPro" id="IPR023395">
    <property type="entry name" value="MCP_dom_sf"/>
</dbReference>
<dbReference type="AlphaFoldDB" id="A0A8K0F4K8"/>
<organism evidence="10 11">
    <name type="scientific">Andalucia godoyi</name>
    <name type="common">Flagellate</name>
    <dbReference type="NCBI Taxonomy" id="505711"/>
    <lineage>
        <taxon>Eukaryota</taxon>
        <taxon>Discoba</taxon>
        <taxon>Jakobida</taxon>
        <taxon>Andalucina</taxon>
        <taxon>Andaluciidae</taxon>
        <taxon>Andalucia</taxon>
    </lineage>
</organism>
<evidence type="ECO:0000256" key="2">
    <source>
        <dbReference type="ARBA" id="ARBA00006375"/>
    </source>
</evidence>
<feature type="repeat" description="Solcar" evidence="8">
    <location>
        <begin position="107"/>
        <end position="196"/>
    </location>
</feature>
<keyword evidence="3 9" id="KW-0813">Transport</keyword>
<proteinExistence type="inferred from homology"/>
<dbReference type="PANTHER" id="PTHR45618">
    <property type="entry name" value="MITOCHONDRIAL DICARBOXYLATE CARRIER-RELATED"/>
    <property type="match status" value="1"/>
</dbReference>
<keyword evidence="11" id="KW-1185">Reference proteome</keyword>
<dbReference type="OrthoDB" id="756301at2759"/>
<dbReference type="Gene3D" id="1.50.40.10">
    <property type="entry name" value="Mitochondrial carrier domain"/>
    <property type="match status" value="1"/>
</dbReference>
<accession>A0A8K0F4K8</accession>
<evidence type="ECO:0000256" key="1">
    <source>
        <dbReference type="ARBA" id="ARBA00004141"/>
    </source>
</evidence>
<evidence type="ECO:0000256" key="5">
    <source>
        <dbReference type="ARBA" id="ARBA00022737"/>
    </source>
</evidence>
<keyword evidence="5" id="KW-0677">Repeat</keyword>
<feature type="repeat" description="Solcar" evidence="8">
    <location>
        <begin position="12"/>
        <end position="92"/>
    </location>
</feature>
<dbReference type="InterPro" id="IPR018108">
    <property type="entry name" value="MCP_transmembrane"/>
</dbReference>
<evidence type="ECO:0000313" key="10">
    <source>
        <dbReference type="EMBL" id="KAF0852917.1"/>
    </source>
</evidence>